<feature type="binding site" description="axial binding residue" evidence="15">
    <location>
        <position position="95"/>
    </location>
    <ligand>
        <name>heme b</name>
        <dbReference type="ChEBI" id="CHEBI:60344"/>
        <label>b566</label>
    </ligand>
    <ligandPart>
        <name>Fe</name>
        <dbReference type="ChEBI" id="CHEBI:18248"/>
    </ligandPart>
</feature>
<dbReference type="PROSITE" id="PS51002">
    <property type="entry name" value="CYTB_NTER"/>
    <property type="match status" value="1"/>
</dbReference>
<keyword evidence="10 16" id="KW-1133">Transmembrane helix</keyword>
<evidence type="ECO:0000256" key="16">
    <source>
        <dbReference type="RuleBase" id="RU362117"/>
    </source>
</evidence>
<dbReference type="GO" id="GO:0046872">
    <property type="term" value="F:metal ion binding"/>
    <property type="evidence" value="ECO:0007669"/>
    <property type="project" value="UniProtKB-UniRule"/>
</dbReference>
<evidence type="ECO:0000256" key="6">
    <source>
        <dbReference type="ARBA" id="ARBA00022692"/>
    </source>
</evidence>
<dbReference type="Gene3D" id="1.20.810.10">
    <property type="entry name" value="Cytochrome Bc1 Complex, Chain C"/>
    <property type="match status" value="1"/>
</dbReference>
<dbReference type="EMBL" id="MT270119">
    <property type="protein sequence ID" value="QNR39867.1"/>
    <property type="molecule type" value="Genomic_DNA"/>
</dbReference>
<accession>A0A7H0WBD8</accession>
<reference evidence="19" key="1">
    <citation type="journal article" date="2020" name="BMC Evol. Biol.">
        <title>Potential causes and consequences of rapid mitochondrial genome evolution in thermoacidophilic Galdieria (Rhodophyta).</title>
        <authorList>
            <person name="Cho C.H."/>
            <person name="Park S.I."/>
            <person name="Ciniglia C."/>
            <person name="Yang E.C."/>
            <person name="Graf L."/>
            <person name="Bhattacharya D."/>
            <person name="Yoon H.S."/>
        </authorList>
    </citation>
    <scope>NUCLEOTIDE SEQUENCE</scope>
    <source>
        <strain evidence="19">8.1.23 F7</strain>
    </source>
</reference>
<protein>
    <recommendedName>
        <fullName evidence="2 16">Cytochrome b</fullName>
    </recommendedName>
</protein>
<dbReference type="InterPro" id="IPR005798">
    <property type="entry name" value="Cyt_b/b6_C"/>
</dbReference>
<comment type="subcellular location">
    <subcellularLocation>
        <location evidence="1">Mitochondrion inner membrane</location>
        <topology evidence="1">Multi-pass membrane protein</topology>
    </subcellularLocation>
</comment>
<dbReference type="SUPFAM" id="SSF81648">
    <property type="entry name" value="a domain/subunit of cytochrome bc1 complex (Ubiquinol-cytochrome c reductase)"/>
    <property type="match status" value="1"/>
</dbReference>
<dbReference type="InterPro" id="IPR030689">
    <property type="entry name" value="Cytochrome_b"/>
</dbReference>
<comment type="function">
    <text evidence="16">Component of the ubiquinol-cytochrome c reductase complex (complex III or cytochrome b-c1 complex) that is part of the mitochondrial respiratory chain. The b-c1 complex mediates electron transfer from ubiquinol to cytochrome c. Contributes to the generation of a proton gradient across the mitochondrial membrane that is then used for ATP synthesis.</text>
</comment>
<evidence type="ECO:0000259" key="18">
    <source>
        <dbReference type="PROSITE" id="PS51003"/>
    </source>
</evidence>
<dbReference type="InterPro" id="IPR016174">
    <property type="entry name" value="Di-haem_cyt_TM"/>
</dbReference>
<keyword evidence="8" id="KW-0999">Mitochondrion inner membrane</keyword>
<comment type="similarity">
    <text evidence="16">Belongs to the cytochrome b family.</text>
</comment>
<organism evidence="19">
    <name type="scientific">Cyanidiococcus yangmingshanensis</name>
    <dbReference type="NCBI Taxonomy" id="2690220"/>
    <lineage>
        <taxon>Eukaryota</taxon>
        <taxon>Rhodophyta</taxon>
        <taxon>Bangiophyceae</taxon>
        <taxon>Cyanidiales</taxon>
        <taxon>Cyanidiaceae</taxon>
        <taxon>Cyanidiococcus</taxon>
    </lineage>
</organism>
<dbReference type="GO" id="GO:0008121">
    <property type="term" value="F:quinol-cytochrome-c reductase activity"/>
    <property type="evidence" value="ECO:0007669"/>
    <property type="project" value="InterPro"/>
</dbReference>
<keyword evidence="9 16" id="KW-0249">Electron transport</keyword>
<dbReference type="GO" id="GO:0016491">
    <property type="term" value="F:oxidoreductase activity"/>
    <property type="evidence" value="ECO:0007669"/>
    <property type="project" value="UniProtKB-UniRule"/>
</dbReference>
<evidence type="ECO:0000256" key="7">
    <source>
        <dbReference type="ARBA" id="ARBA00022723"/>
    </source>
</evidence>
<name>A0A7H0WBD8_9RHOD</name>
<evidence type="ECO:0000256" key="5">
    <source>
        <dbReference type="ARBA" id="ARBA00022660"/>
    </source>
</evidence>
<feature type="transmembrane region" description="Helical" evidence="16">
    <location>
        <begin position="111"/>
        <end position="133"/>
    </location>
</feature>
<evidence type="ECO:0000256" key="13">
    <source>
        <dbReference type="ARBA" id="ARBA00023136"/>
    </source>
</evidence>
<evidence type="ECO:0000256" key="14">
    <source>
        <dbReference type="PIRSR" id="PIRSR038885-1"/>
    </source>
</evidence>
<feature type="transmembrane region" description="Helical" evidence="16">
    <location>
        <begin position="288"/>
        <end position="308"/>
    </location>
</feature>
<evidence type="ECO:0000256" key="4">
    <source>
        <dbReference type="ARBA" id="ARBA00022617"/>
    </source>
</evidence>
<keyword evidence="11 15" id="KW-0408">Iron</keyword>
<keyword evidence="13 16" id="KW-0472">Membrane</keyword>
<evidence type="ECO:0000256" key="15">
    <source>
        <dbReference type="PIRSR" id="PIRSR038885-2"/>
    </source>
</evidence>
<evidence type="ECO:0000256" key="12">
    <source>
        <dbReference type="ARBA" id="ARBA00023128"/>
    </source>
</evidence>
<feature type="binding site" description="axial binding residue" evidence="15">
    <location>
        <position position="196"/>
    </location>
    <ligand>
        <name>heme b</name>
        <dbReference type="ChEBI" id="CHEBI:60344"/>
        <label>b566</label>
    </ligand>
    <ligandPart>
        <name>Fe</name>
        <dbReference type="ChEBI" id="CHEBI:18248"/>
    </ligandPart>
</feature>
<geneLocation type="mitochondrion" evidence="19"/>
<dbReference type="PANTHER" id="PTHR19271:SF16">
    <property type="entry name" value="CYTOCHROME B"/>
    <property type="match status" value="1"/>
</dbReference>
<keyword evidence="7 15" id="KW-0479">Metal-binding</keyword>
<comment type="cofactor">
    <cofactor evidence="15">
        <name>heme</name>
        <dbReference type="ChEBI" id="CHEBI:30413"/>
    </cofactor>
    <text evidence="15">Binds 2 heme groups non-covalently.</text>
</comment>
<dbReference type="InterPro" id="IPR005797">
    <property type="entry name" value="Cyt_b/b6_N"/>
</dbReference>
<feature type="binding site" evidence="14">
    <location>
        <position position="201"/>
    </location>
    <ligand>
        <name>a ubiquinone</name>
        <dbReference type="ChEBI" id="CHEBI:16389"/>
    </ligand>
</feature>
<feature type="binding site" description="axial binding residue" evidence="15">
    <location>
        <position position="182"/>
    </location>
    <ligand>
        <name>heme b</name>
        <dbReference type="ChEBI" id="CHEBI:60344"/>
        <label>b562</label>
    </ligand>
    <ligandPart>
        <name>Fe</name>
        <dbReference type="ChEBI" id="CHEBI:18248"/>
    </ligandPart>
</feature>
<feature type="transmembrane region" description="Helical" evidence="16">
    <location>
        <begin position="178"/>
        <end position="199"/>
    </location>
</feature>
<keyword evidence="6 16" id="KW-0812">Transmembrane</keyword>
<dbReference type="PIRSF" id="PIRSF038885">
    <property type="entry name" value="COB"/>
    <property type="match status" value="1"/>
</dbReference>
<dbReference type="InterPro" id="IPR048260">
    <property type="entry name" value="Cytochrome_b_C_euk/bac"/>
</dbReference>
<evidence type="ECO:0000256" key="1">
    <source>
        <dbReference type="ARBA" id="ARBA00004448"/>
    </source>
</evidence>
<feature type="transmembrane region" description="Helical" evidence="16">
    <location>
        <begin position="346"/>
        <end position="369"/>
    </location>
</feature>
<gene>
    <name evidence="19" type="primary">cob</name>
    <name evidence="19" type="ORF">CCYA_8.1.23_060</name>
</gene>
<keyword evidence="3 16" id="KW-0813">Transport</keyword>
<dbReference type="PANTHER" id="PTHR19271">
    <property type="entry name" value="CYTOCHROME B"/>
    <property type="match status" value="1"/>
</dbReference>
<feature type="binding site" description="axial binding residue" evidence="15">
    <location>
        <position position="81"/>
    </location>
    <ligand>
        <name>heme b</name>
        <dbReference type="ChEBI" id="CHEBI:60344"/>
        <label>b562</label>
    </ligand>
    <ligandPart>
        <name>Fe</name>
        <dbReference type="ChEBI" id="CHEBI:18248"/>
    </ligandPart>
</feature>
<feature type="domain" description="Cytochrome b/b6 N-terminal region profile" evidence="17">
    <location>
        <begin position="1"/>
        <end position="209"/>
    </location>
</feature>
<dbReference type="CDD" id="cd00284">
    <property type="entry name" value="Cytochrome_b_N"/>
    <property type="match status" value="1"/>
</dbReference>
<comment type="cofactor">
    <cofactor evidence="16">
        <name>heme b</name>
        <dbReference type="ChEBI" id="CHEBI:60344"/>
    </cofactor>
    <text evidence="16">Binds 2 heme groups non-covalently.</text>
</comment>
<evidence type="ECO:0000256" key="11">
    <source>
        <dbReference type="ARBA" id="ARBA00023004"/>
    </source>
</evidence>
<feature type="domain" description="Cytochrome b/b6 C-terminal region profile" evidence="18">
    <location>
        <begin position="210"/>
        <end position="380"/>
    </location>
</feature>
<dbReference type="PROSITE" id="PS51003">
    <property type="entry name" value="CYTB_CTER"/>
    <property type="match status" value="1"/>
</dbReference>
<feature type="transmembrane region" description="Helical" evidence="16">
    <location>
        <begin position="320"/>
        <end position="340"/>
    </location>
</feature>
<dbReference type="AlphaFoldDB" id="A0A7H0WBD8"/>
<keyword evidence="4 15" id="KW-0349">Heme</keyword>
<sequence length="392" mass="45181">MRYLKQPVVSLINNHLVDYPTPINIHYAWNFGFLAFVCLAIQILTGVFLAIHYTPHVDLAFYSVEHIIRDVNYGWLLRYAHSNAASIFFIVVYIHIFRGLYYGSYLPPRHYTWIVGVLILFLMIATAFIGYVLPWGQISLWGATVITNLVSAIPIIGHPIVIWLWGGYSVDNATLNRFFSLHYLLPFLITAIAFVHMVALHHRGSGNPLGVESMVDKISIYPYFIIKDFFGLVIFLLIYTLLVYFIPNLLGHPDNYIEANSIVTPTHIVPEWYFLPFYAILRSIPHKLGGVVAIIISISILFFLPWISSNEIRSSIFRPIYRKLFWLLLTSLFILGWVGSKPVEEPYIFIGQIASFFYFIYFFIFIPVLGRLEKFLLDHDIDIKNKGLDSSV</sequence>
<evidence type="ECO:0000256" key="9">
    <source>
        <dbReference type="ARBA" id="ARBA00022982"/>
    </source>
</evidence>
<evidence type="ECO:0000256" key="2">
    <source>
        <dbReference type="ARBA" id="ARBA00013531"/>
    </source>
</evidence>
<evidence type="ECO:0000256" key="3">
    <source>
        <dbReference type="ARBA" id="ARBA00022448"/>
    </source>
</evidence>
<feature type="transmembrane region" description="Helical" evidence="16">
    <location>
        <begin position="145"/>
        <end position="166"/>
    </location>
</feature>
<evidence type="ECO:0000256" key="8">
    <source>
        <dbReference type="ARBA" id="ARBA00022792"/>
    </source>
</evidence>
<proteinExistence type="inferred from homology"/>
<dbReference type="CDD" id="cd00290">
    <property type="entry name" value="cytochrome_b_C"/>
    <property type="match status" value="1"/>
</dbReference>
<dbReference type="Pfam" id="PF00033">
    <property type="entry name" value="Cytochrome_B"/>
    <property type="match status" value="1"/>
</dbReference>
<dbReference type="GO" id="GO:0006122">
    <property type="term" value="P:mitochondrial electron transport, ubiquinol to cytochrome c"/>
    <property type="evidence" value="ECO:0007669"/>
    <property type="project" value="TreeGrafter"/>
</dbReference>
<dbReference type="InterPro" id="IPR036150">
    <property type="entry name" value="Cyt_b/b6_C_sf"/>
</dbReference>
<feature type="transmembrane region" description="Helical" evidence="16">
    <location>
        <begin position="220"/>
        <end position="246"/>
    </location>
</feature>
<dbReference type="GO" id="GO:0045275">
    <property type="term" value="C:respiratory chain complex III"/>
    <property type="evidence" value="ECO:0007669"/>
    <property type="project" value="InterPro"/>
</dbReference>
<evidence type="ECO:0000256" key="10">
    <source>
        <dbReference type="ARBA" id="ARBA00022989"/>
    </source>
</evidence>
<dbReference type="InterPro" id="IPR048259">
    <property type="entry name" value="Cytochrome_b_N_euk/bac"/>
</dbReference>
<keyword evidence="5 16" id="KW-0679">Respiratory chain</keyword>
<feature type="transmembrane region" description="Helical" evidence="16">
    <location>
        <begin position="27"/>
        <end position="54"/>
    </location>
</feature>
<evidence type="ECO:0000259" key="17">
    <source>
        <dbReference type="PROSITE" id="PS51002"/>
    </source>
</evidence>
<dbReference type="SUPFAM" id="SSF81342">
    <property type="entry name" value="Transmembrane di-heme cytochromes"/>
    <property type="match status" value="1"/>
</dbReference>
<dbReference type="Pfam" id="PF00032">
    <property type="entry name" value="Cytochrom_B_C"/>
    <property type="match status" value="1"/>
</dbReference>
<dbReference type="GO" id="GO:0005743">
    <property type="term" value="C:mitochondrial inner membrane"/>
    <property type="evidence" value="ECO:0007669"/>
    <property type="project" value="UniProtKB-SubCell"/>
</dbReference>
<feature type="transmembrane region" description="Helical" evidence="16">
    <location>
        <begin position="75"/>
        <end position="96"/>
    </location>
</feature>
<dbReference type="InterPro" id="IPR027387">
    <property type="entry name" value="Cytb/b6-like_sf"/>
</dbReference>
<evidence type="ECO:0000313" key="19">
    <source>
        <dbReference type="EMBL" id="QNR39867.1"/>
    </source>
</evidence>
<keyword evidence="12 16" id="KW-0496">Mitochondrion</keyword>